<dbReference type="AlphaFoldDB" id="A0A6J6U3C4"/>
<reference evidence="3" key="1">
    <citation type="submission" date="2020-05" db="EMBL/GenBank/DDBJ databases">
        <authorList>
            <person name="Chiriac C."/>
            <person name="Salcher M."/>
            <person name="Ghai R."/>
            <person name="Kavagutti S V."/>
        </authorList>
    </citation>
    <scope>NUCLEOTIDE SEQUENCE</scope>
</reference>
<proteinExistence type="predicted"/>
<dbReference type="EMBL" id="CAEZXA010000004">
    <property type="protein sequence ID" value="CAB4663660.1"/>
    <property type="molecule type" value="Genomic_DNA"/>
</dbReference>
<evidence type="ECO:0000313" key="4">
    <source>
        <dbReference type="EMBL" id="CAB5045988.1"/>
    </source>
</evidence>
<sequence length="221" mass="24595">MKRAMRISHLVLALVALAACSKTSVAQVADSTGMSAVASTTIPVSTTVAWEKGAPEKAWATWLETFAVIDASEISESECGVFAMLVTEESLTFYSWDGVQWSDKSDVLGGGRGKYPIKVYSSDYTNDGVIDYFVEYQTKRTGGKTFGGYFAFPWSGDLRCVWNWVDIDNGRDISKVIDSPEVDQRKGVIYSTGYQHRRYTRGELKYLPSSSSFVFEEVFKK</sequence>
<accession>A0A6J6U3C4</accession>
<evidence type="ECO:0000313" key="1">
    <source>
        <dbReference type="EMBL" id="CAB4367694.1"/>
    </source>
</evidence>
<protein>
    <submittedName>
        <fullName evidence="3">Unannotated protein</fullName>
    </submittedName>
</protein>
<organism evidence="3">
    <name type="scientific">freshwater metagenome</name>
    <dbReference type="NCBI Taxonomy" id="449393"/>
    <lineage>
        <taxon>unclassified sequences</taxon>
        <taxon>metagenomes</taxon>
        <taxon>ecological metagenomes</taxon>
    </lineage>
</organism>
<dbReference type="EMBL" id="CAETWZ010000031">
    <property type="protein sequence ID" value="CAB4367694.1"/>
    <property type="molecule type" value="Genomic_DNA"/>
</dbReference>
<gene>
    <name evidence="2" type="ORF">UFOPK2334_00112</name>
    <name evidence="3" type="ORF">UFOPK2870_00236</name>
    <name evidence="1" type="ORF">UFOPK4179_00482</name>
    <name evidence="4" type="ORF">UFOPK4293_00335</name>
</gene>
<dbReference type="PROSITE" id="PS51257">
    <property type="entry name" value="PROKAR_LIPOPROTEIN"/>
    <property type="match status" value="1"/>
</dbReference>
<evidence type="ECO:0000313" key="3">
    <source>
        <dbReference type="EMBL" id="CAB4754450.1"/>
    </source>
</evidence>
<dbReference type="EMBL" id="CAEZZL010000008">
    <property type="protein sequence ID" value="CAB4754450.1"/>
    <property type="molecule type" value="Genomic_DNA"/>
</dbReference>
<dbReference type="EMBL" id="CAFBQH010000013">
    <property type="protein sequence ID" value="CAB5045988.1"/>
    <property type="molecule type" value="Genomic_DNA"/>
</dbReference>
<evidence type="ECO:0000313" key="2">
    <source>
        <dbReference type="EMBL" id="CAB4663660.1"/>
    </source>
</evidence>
<name>A0A6J6U3C4_9ZZZZ</name>